<evidence type="ECO:0000256" key="2">
    <source>
        <dbReference type="ARBA" id="ARBA00023125"/>
    </source>
</evidence>
<dbReference type="Gene3D" id="1.10.10.60">
    <property type="entry name" value="Homeodomain-like"/>
    <property type="match status" value="2"/>
</dbReference>
<dbReference type="InterPro" id="IPR018060">
    <property type="entry name" value="HTH_AraC"/>
</dbReference>
<evidence type="ECO:0000313" key="6">
    <source>
        <dbReference type="Proteomes" id="UP001200145"/>
    </source>
</evidence>
<gene>
    <name evidence="5" type="ORF">L0U88_00785</name>
</gene>
<keyword evidence="2" id="KW-0238">DNA-binding</keyword>
<dbReference type="RefSeq" id="WP_234863602.1">
    <property type="nucleotide sequence ID" value="NZ_JAKEVY010000001.1"/>
</dbReference>
<comment type="caution">
    <text evidence="5">The sequence shown here is derived from an EMBL/GenBank/DDBJ whole genome shotgun (WGS) entry which is preliminary data.</text>
</comment>
<evidence type="ECO:0000256" key="3">
    <source>
        <dbReference type="ARBA" id="ARBA00023163"/>
    </source>
</evidence>
<dbReference type="PANTHER" id="PTHR43280:SF2">
    <property type="entry name" value="HTH-TYPE TRANSCRIPTIONAL REGULATOR EXSA"/>
    <property type="match status" value="1"/>
</dbReference>
<organism evidence="5 6">
    <name type="scientific">Flavihumibacter fluminis</name>
    <dbReference type="NCBI Taxonomy" id="2909236"/>
    <lineage>
        <taxon>Bacteria</taxon>
        <taxon>Pseudomonadati</taxon>
        <taxon>Bacteroidota</taxon>
        <taxon>Chitinophagia</taxon>
        <taxon>Chitinophagales</taxon>
        <taxon>Chitinophagaceae</taxon>
        <taxon>Flavihumibacter</taxon>
    </lineage>
</organism>
<sequence>MKILQTEIAPKINSMFSVMERKESFFSAPLHVHPEFELVYIKESYGKRIVGNQIERFEAGDMVLIGPSLPHIWINDDSFINGQAGTTATSIVLYFHPQLFECGLFDLPEAESLKNMLRVSKLGIAIQHETRDKVAAKIEQILHAQGFQRILLLLEILQLLSESTELAQINATEFVHYDNKSEKDRLCEVYRYVHENFRSDIQLKDVARLTNLTPQSFCRLFKKRNNLHFVEYLNQVRISNACRLLLDSDWTISEIAYNCGYKTISNFNKLFKETTGLSPKRYREQAIVNVPLQEAS</sequence>
<name>A0ABS9BCM7_9BACT</name>
<dbReference type="InterPro" id="IPR018062">
    <property type="entry name" value="HTH_AraC-typ_CS"/>
</dbReference>
<dbReference type="SUPFAM" id="SSF51182">
    <property type="entry name" value="RmlC-like cupins"/>
    <property type="match status" value="1"/>
</dbReference>
<keyword evidence="3" id="KW-0804">Transcription</keyword>
<feature type="domain" description="HTH araC/xylS-type" evidence="4">
    <location>
        <begin position="187"/>
        <end position="285"/>
    </location>
</feature>
<keyword evidence="6" id="KW-1185">Reference proteome</keyword>
<dbReference type="PRINTS" id="PR00032">
    <property type="entry name" value="HTHARAC"/>
</dbReference>
<dbReference type="SMART" id="SM00342">
    <property type="entry name" value="HTH_ARAC"/>
    <property type="match status" value="1"/>
</dbReference>
<dbReference type="Pfam" id="PF12833">
    <property type="entry name" value="HTH_18"/>
    <property type="match status" value="1"/>
</dbReference>
<dbReference type="SUPFAM" id="SSF46689">
    <property type="entry name" value="Homeodomain-like"/>
    <property type="match status" value="2"/>
</dbReference>
<dbReference type="Proteomes" id="UP001200145">
    <property type="component" value="Unassembled WGS sequence"/>
</dbReference>
<proteinExistence type="predicted"/>
<dbReference type="InterPro" id="IPR011051">
    <property type="entry name" value="RmlC_Cupin_sf"/>
</dbReference>
<dbReference type="InterPro" id="IPR009057">
    <property type="entry name" value="Homeodomain-like_sf"/>
</dbReference>
<evidence type="ECO:0000256" key="1">
    <source>
        <dbReference type="ARBA" id="ARBA00023015"/>
    </source>
</evidence>
<dbReference type="PROSITE" id="PS00041">
    <property type="entry name" value="HTH_ARAC_FAMILY_1"/>
    <property type="match status" value="1"/>
</dbReference>
<dbReference type="PROSITE" id="PS01124">
    <property type="entry name" value="HTH_ARAC_FAMILY_2"/>
    <property type="match status" value="1"/>
</dbReference>
<dbReference type="PANTHER" id="PTHR43280">
    <property type="entry name" value="ARAC-FAMILY TRANSCRIPTIONAL REGULATOR"/>
    <property type="match status" value="1"/>
</dbReference>
<dbReference type="InterPro" id="IPR014710">
    <property type="entry name" value="RmlC-like_jellyroll"/>
</dbReference>
<evidence type="ECO:0000313" key="5">
    <source>
        <dbReference type="EMBL" id="MCF1713161.1"/>
    </source>
</evidence>
<keyword evidence="1" id="KW-0805">Transcription regulation</keyword>
<dbReference type="InterPro" id="IPR020449">
    <property type="entry name" value="Tscrpt_reg_AraC-type_HTH"/>
</dbReference>
<accession>A0ABS9BCM7</accession>
<dbReference type="EMBL" id="JAKEVY010000001">
    <property type="protein sequence ID" value="MCF1713161.1"/>
    <property type="molecule type" value="Genomic_DNA"/>
</dbReference>
<protein>
    <submittedName>
        <fullName evidence="5">AraC family transcriptional regulator</fullName>
    </submittedName>
</protein>
<evidence type="ECO:0000259" key="4">
    <source>
        <dbReference type="PROSITE" id="PS01124"/>
    </source>
</evidence>
<reference evidence="5 6" key="1">
    <citation type="submission" date="2022-01" db="EMBL/GenBank/DDBJ databases">
        <title>Flavihumibacter sp. nov., isolated from sediment of a river.</title>
        <authorList>
            <person name="Liu H."/>
        </authorList>
    </citation>
    <scope>NUCLEOTIDE SEQUENCE [LARGE SCALE GENOMIC DNA]</scope>
    <source>
        <strain evidence="5 6">RY-1</strain>
    </source>
</reference>
<dbReference type="Gene3D" id="2.60.120.10">
    <property type="entry name" value="Jelly Rolls"/>
    <property type="match status" value="1"/>
</dbReference>